<dbReference type="PANTHER" id="PTHR11125:SF8">
    <property type="entry name" value="PROTEIN RNA-DIRECTED DNA METHYLATION 3"/>
    <property type="match status" value="1"/>
</dbReference>
<reference evidence="1" key="1">
    <citation type="submission" date="2021-01" db="EMBL/GenBank/DDBJ databases">
        <authorList>
            <person name="Lovell J.T."/>
            <person name="Bentley N."/>
            <person name="Bhattarai G."/>
            <person name="Jenkins J.W."/>
            <person name="Sreedasyam A."/>
            <person name="Alarcon Y."/>
            <person name="Bock C."/>
            <person name="Boston L."/>
            <person name="Carlson J."/>
            <person name="Cervantes K."/>
            <person name="Clermont K."/>
            <person name="Krom N."/>
            <person name="Kubenka K."/>
            <person name="Mamidi S."/>
            <person name="Mattison C."/>
            <person name="Monteros M."/>
            <person name="Pisani C."/>
            <person name="Plott C."/>
            <person name="Rajasekar S."/>
            <person name="Rhein H.S."/>
            <person name="Rohla C."/>
            <person name="Song M."/>
            <person name="Hilaire R.S."/>
            <person name="Shu S."/>
            <person name="Wells L."/>
            <person name="Wang X."/>
            <person name="Webber J."/>
            <person name="Heerema R.J."/>
            <person name="Klein P."/>
            <person name="Conner P."/>
            <person name="Grauke L."/>
            <person name="Grimwood J."/>
            <person name="Schmutz J."/>
            <person name="Randall J.J."/>
        </authorList>
    </citation>
    <scope>NUCLEOTIDE SEQUENCE</scope>
    <source>
        <tissue evidence="1">Leaf</tissue>
    </source>
</reference>
<dbReference type="GO" id="GO:0003729">
    <property type="term" value="F:mRNA binding"/>
    <property type="evidence" value="ECO:0007669"/>
    <property type="project" value="TreeGrafter"/>
</dbReference>
<dbReference type="GO" id="GO:0032044">
    <property type="term" value="C:DSIF complex"/>
    <property type="evidence" value="ECO:0007669"/>
    <property type="project" value="TreeGrafter"/>
</dbReference>
<gene>
    <name evidence="1" type="ORF">I3842_16G038300</name>
</gene>
<dbReference type="GO" id="GO:0032784">
    <property type="term" value="P:regulation of DNA-templated transcription elongation"/>
    <property type="evidence" value="ECO:0007669"/>
    <property type="project" value="InterPro"/>
</dbReference>
<dbReference type="EMBL" id="CM031840">
    <property type="protein sequence ID" value="KAG6672056.1"/>
    <property type="molecule type" value="Genomic_DNA"/>
</dbReference>
<evidence type="ECO:0000313" key="2">
    <source>
        <dbReference type="Proteomes" id="UP000811246"/>
    </source>
</evidence>
<name>A0A922D450_CARIL</name>
<dbReference type="Proteomes" id="UP000811246">
    <property type="component" value="Chromosome 16"/>
</dbReference>
<organism evidence="1 2">
    <name type="scientific">Carya illinoinensis</name>
    <name type="common">Pecan</name>
    <dbReference type="NCBI Taxonomy" id="32201"/>
    <lineage>
        <taxon>Eukaryota</taxon>
        <taxon>Viridiplantae</taxon>
        <taxon>Streptophyta</taxon>
        <taxon>Embryophyta</taxon>
        <taxon>Tracheophyta</taxon>
        <taxon>Spermatophyta</taxon>
        <taxon>Magnoliopsida</taxon>
        <taxon>eudicotyledons</taxon>
        <taxon>Gunneridae</taxon>
        <taxon>Pentapetalae</taxon>
        <taxon>rosids</taxon>
        <taxon>fabids</taxon>
        <taxon>Fagales</taxon>
        <taxon>Juglandaceae</taxon>
        <taxon>Carya</taxon>
    </lineage>
</organism>
<evidence type="ECO:0000313" key="1">
    <source>
        <dbReference type="EMBL" id="KAG6672056.1"/>
    </source>
</evidence>
<accession>A0A922D450</accession>
<dbReference type="InterPro" id="IPR039659">
    <property type="entry name" value="SPT5"/>
</dbReference>
<comment type="caution">
    <text evidence="1">The sequence shown here is derived from an EMBL/GenBank/DDBJ whole genome shotgun (WGS) entry which is preliminary data.</text>
</comment>
<dbReference type="GO" id="GO:0006357">
    <property type="term" value="P:regulation of transcription by RNA polymerase II"/>
    <property type="evidence" value="ECO:0007669"/>
    <property type="project" value="InterPro"/>
</dbReference>
<dbReference type="AlphaFoldDB" id="A0A922D450"/>
<protein>
    <submittedName>
        <fullName evidence="1">Uncharacterized protein</fullName>
    </submittedName>
</protein>
<dbReference type="GO" id="GO:0006368">
    <property type="term" value="P:transcription elongation by RNA polymerase II"/>
    <property type="evidence" value="ECO:0007669"/>
    <property type="project" value="TreeGrafter"/>
</dbReference>
<dbReference type="PANTHER" id="PTHR11125">
    <property type="entry name" value="SUPPRESSOR OF TY 5"/>
    <property type="match status" value="1"/>
</dbReference>
<sequence length="69" mass="8026">MTSLPGGGGVLLKKNSIPSPRLMSTSELEEFWPLIKFKCNRETHTVFKVLDDMMFKGRYLFKKMPTRLF</sequence>
<proteinExistence type="predicted"/>